<evidence type="ECO:0000313" key="1">
    <source>
        <dbReference type="EMBL" id="KAH3753727.1"/>
    </source>
</evidence>
<accession>A0A9D4DTA1</accession>
<protein>
    <submittedName>
        <fullName evidence="1">Uncharacterized protein</fullName>
    </submittedName>
</protein>
<gene>
    <name evidence="1" type="ORF">DPMN_188370</name>
</gene>
<evidence type="ECO:0000313" key="2">
    <source>
        <dbReference type="Proteomes" id="UP000828390"/>
    </source>
</evidence>
<comment type="caution">
    <text evidence="1">The sequence shown here is derived from an EMBL/GenBank/DDBJ whole genome shotgun (WGS) entry which is preliminary data.</text>
</comment>
<dbReference type="EMBL" id="JAIWYP010000010">
    <property type="protein sequence ID" value="KAH3753727.1"/>
    <property type="molecule type" value="Genomic_DNA"/>
</dbReference>
<proteinExistence type="predicted"/>
<reference evidence="1" key="2">
    <citation type="submission" date="2020-11" db="EMBL/GenBank/DDBJ databases">
        <authorList>
            <person name="McCartney M.A."/>
            <person name="Auch B."/>
            <person name="Kono T."/>
            <person name="Mallez S."/>
            <person name="Becker A."/>
            <person name="Gohl D.M."/>
            <person name="Silverstein K.A.T."/>
            <person name="Koren S."/>
            <person name="Bechman K.B."/>
            <person name="Herman A."/>
            <person name="Abrahante J.E."/>
            <person name="Garbe J."/>
        </authorList>
    </citation>
    <scope>NUCLEOTIDE SEQUENCE</scope>
    <source>
        <strain evidence="1">Duluth1</strain>
        <tissue evidence="1">Whole animal</tissue>
    </source>
</reference>
<sequence>MEFLAVEDSETKRQRMPPWQIGPSQIVLNALVRDNWSLLFGEYKGIGAENISVIRINKWDEVVSKISL</sequence>
<name>A0A9D4DTA1_DREPO</name>
<organism evidence="1 2">
    <name type="scientific">Dreissena polymorpha</name>
    <name type="common">Zebra mussel</name>
    <name type="synonym">Mytilus polymorpha</name>
    <dbReference type="NCBI Taxonomy" id="45954"/>
    <lineage>
        <taxon>Eukaryota</taxon>
        <taxon>Metazoa</taxon>
        <taxon>Spiralia</taxon>
        <taxon>Lophotrochozoa</taxon>
        <taxon>Mollusca</taxon>
        <taxon>Bivalvia</taxon>
        <taxon>Autobranchia</taxon>
        <taxon>Heteroconchia</taxon>
        <taxon>Euheterodonta</taxon>
        <taxon>Imparidentia</taxon>
        <taxon>Neoheterodontei</taxon>
        <taxon>Myida</taxon>
        <taxon>Dreissenoidea</taxon>
        <taxon>Dreissenidae</taxon>
        <taxon>Dreissena</taxon>
    </lineage>
</organism>
<dbReference type="AlphaFoldDB" id="A0A9D4DTA1"/>
<keyword evidence="2" id="KW-1185">Reference proteome</keyword>
<reference evidence="1" key="1">
    <citation type="journal article" date="2019" name="bioRxiv">
        <title>The Genome of the Zebra Mussel, Dreissena polymorpha: A Resource for Invasive Species Research.</title>
        <authorList>
            <person name="McCartney M.A."/>
            <person name="Auch B."/>
            <person name="Kono T."/>
            <person name="Mallez S."/>
            <person name="Zhang Y."/>
            <person name="Obille A."/>
            <person name="Becker A."/>
            <person name="Abrahante J.E."/>
            <person name="Garbe J."/>
            <person name="Badalamenti J.P."/>
            <person name="Herman A."/>
            <person name="Mangelson H."/>
            <person name="Liachko I."/>
            <person name="Sullivan S."/>
            <person name="Sone E.D."/>
            <person name="Koren S."/>
            <person name="Silverstein K.A.T."/>
            <person name="Beckman K.B."/>
            <person name="Gohl D.M."/>
        </authorList>
    </citation>
    <scope>NUCLEOTIDE SEQUENCE</scope>
    <source>
        <strain evidence="1">Duluth1</strain>
        <tissue evidence="1">Whole animal</tissue>
    </source>
</reference>
<dbReference type="Proteomes" id="UP000828390">
    <property type="component" value="Unassembled WGS sequence"/>
</dbReference>